<dbReference type="GO" id="GO:0051707">
    <property type="term" value="P:response to other organism"/>
    <property type="evidence" value="ECO:0007669"/>
    <property type="project" value="UniProtKB-ARBA"/>
</dbReference>
<evidence type="ECO:0000256" key="1">
    <source>
        <dbReference type="ARBA" id="ARBA00008894"/>
    </source>
</evidence>
<evidence type="ECO:0000259" key="10">
    <source>
        <dbReference type="Pfam" id="PF25019"/>
    </source>
</evidence>
<feature type="domain" description="NB-ARC" evidence="7">
    <location>
        <begin position="190"/>
        <end position="366"/>
    </location>
</feature>
<keyword evidence="5" id="KW-0611">Plant defense</keyword>
<sequence>MALTFIAGAVATAIIQKLVDTCFSYIKAYPGLRGMRDELERLQLALPQIQTVLTAVEEAASIAEQNTALDTWLSQLRDAVENAEDVLDELDYYELKKTIKDRDDEVRGILSKCKKKFDRVVNRKFSYDTPKRLREAVKGLDMVVAGMGPLVQLVAGLYGPSVKHQKLEENKNARETSFLLTESEVLGRDEERDQIVEWLIKPGDADVNVSTFTIVGMGGLGKTTLAQLICHDERVREYFKPIMWVCVSQDFDVTAITRKILQCVDSEKNFGDKSLQALHVDLTQELKSKRFFLILDDVWTDDNMTEWETLVAPLKFGQRGSKILLTTRMGSIADMAAKVTKCKRESLNLNELKESDCISLFNKHAFLDVNLGDYRNLQLIGEQIVKKLGGSPLAIKIMGGILNYSMNYEYWKNILEEDIMKLQQGKNGIKTVLRLSYDHLPTNLQLCFRYCSLFPQDYTFKRKKLVNMWIGSGLIPQSICGKQRPEDIGNEYLNLLTRKSFFTCKTRENMLGSTKKITKEYFMHDLLHDLAQSVSLGECKRIGGDVAGITIPRTVRHLSVEMINLLSIREISNLKKVRTLVISAKEDNEHNADHALEFLEVIKGFKKLRLLILDVNFDPYKLPDALSSLIHLRYLSLSLGKVVNESIEYDDLTNLVKLRSLDVPYYVIENIPYISKLPFIHKLQHFIVREESGYKIGELKNLRDLRHLCIGGLENVRSSEEAIEANLNEKKYLKSLSLQWSADHFNSAEADEQLLDNLCPHINLKKMIIQQYQGAKSPSWMTNLSLINLTFIALMNCKGWEHLPPLGQFTSLQHLLLQGLDTIKQIDCSFIRSNSACAFPSLKMLHLWDMPNLEEWIGADDGCMFSQLHSMVIANCPNLRKIPTLPYSLRQLTISDVGLTALPTINQDYADNNQQEHSQGLQTLIIERCEKLKYVPTEFFQKFDTLKELRIQKCPKLTNRGISDIQMPSMLDKLIIGSCGDLEVPLLQSLSNLTSLSGLELVDCTSITSLPPAQVCGRWTALSHLIIKNCKELSSFGGIQAVPLRYLQIEGCDRLIEVALLLQPLFPNDVCQNKNAVMDCFLKNGSLSIDHLALLLVEPLRSLSSINNLTISDASQLTSLPEEWLLQNHAALDAIYIWNAISLQSLPQSVTKLCSLQRLYVQKANLIQSLPDLPTSLRTLWITGCHPVLKERCQENIGLDWPKIAHIPGVTIEQAVAE</sequence>
<dbReference type="Pfam" id="PF25019">
    <property type="entry name" value="LRR_R13L1-DRL21"/>
    <property type="match status" value="1"/>
</dbReference>
<dbReference type="RefSeq" id="XP_020099290.1">
    <property type="nucleotide sequence ID" value="XM_020243701.1"/>
</dbReference>
<dbReference type="Gene3D" id="3.40.50.300">
    <property type="entry name" value="P-loop containing nucleotide triphosphate hydrolases"/>
    <property type="match status" value="1"/>
</dbReference>
<keyword evidence="2" id="KW-0433">Leucine-rich repeat</keyword>
<keyword evidence="11" id="KW-1185">Reference proteome</keyword>
<evidence type="ECO:0000256" key="3">
    <source>
        <dbReference type="ARBA" id="ARBA00022737"/>
    </source>
</evidence>
<dbReference type="OrthoDB" id="689698at2759"/>
<evidence type="ECO:0000259" key="8">
    <source>
        <dbReference type="Pfam" id="PF18052"/>
    </source>
</evidence>
<dbReference type="Gene3D" id="1.10.10.10">
    <property type="entry name" value="Winged helix-like DNA-binding domain superfamily/Winged helix DNA-binding domain"/>
    <property type="match status" value="1"/>
</dbReference>
<dbReference type="Pfam" id="PF23559">
    <property type="entry name" value="WHD_DRP"/>
    <property type="match status" value="1"/>
</dbReference>
<dbReference type="InterPro" id="IPR002182">
    <property type="entry name" value="NB-ARC"/>
</dbReference>
<evidence type="ECO:0000256" key="6">
    <source>
        <dbReference type="ARBA" id="ARBA00022840"/>
    </source>
</evidence>
<dbReference type="GeneID" id="109717786"/>
<keyword evidence="6" id="KW-0067">ATP-binding</keyword>
<dbReference type="PANTHER" id="PTHR36766:SF40">
    <property type="entry name" value="DISEASE RESISTANCE PROTEIN RGA3"/>
    <property type="match status" value="1"/>
</dbReference>
<dbReference type="Gramene" id="Aco016524.1.mrna1">
    <property type="protein sequence ID" value="Aco016524.1.mrna1"/>
    <property type="gene ID" value="Aco016524.1.path1"/>
</dbReference>
<evidence type="ECO:0000259" key="7">
    <source>
        <dbReference type="Pfam" id="PF00931"/>
    </source>
</evidence>
<dbReference type="Gene3D" id="1.20.5.4130">
    <property type="match status" value="1"/>
</dbReference>
<dbReference type="Pfam" id="PF00931">
    <property type="entry name" value="NB-ARC"/>
    <property type="match status" value="1"/>
</dbReference>
<dbReference type="InterPro" id="IPR058922">
    <property type="entry name" value="WHD_DRP"/>
</dbReference>
<dbReference type="AlphaFoldDB" id="A0A6P5G0R2"/>
<dbReference type="PRINTS" id="PR00364">
    <property type="entry name" value="DISEASERSIST"/>
</dbReference>
<gene>
    <name evidence="12 13" type="primary">LOC109717786</name>
</gene>
<evidence type="ECO:0000313" key="11">
    <source>
        <dbReference type="Proteomes" id="UP000515123"/>
    </source>
</evidence>
<dbReference type="PANTHER" id="PTHR36766">
    <property type="entry name" value="PLANT BROAD-SPECTRUM MILDEW RESISTANCE PROTEIN RPW8"/>
    <property type="match status" value="1"/>
</dbReference>
<feature type="domain" description="Disease resistance N-terminal" evidence="8">
    <location>
        <begin position="15"/>
        <end position="111"/>
    </location>
</feature>
<reference evidence="12 13" key="2">
    <citation type="submission" date="2025-04" db="UniProtKB">
        <authorList>
            <consortium name="RefSeq"/>
        </authorList>
    </citation>
    <scope>IDENTIFICATION</scope>
    <source>
        <tissue evidence="12 13">Leaf</tissue>
    </source>
</reference>
<evidence type="ECO:0000259" key="9">
    <source>
        <dbReference type="Pfam" id="PF23559"/>
    </source>
</evidence>
<dbReference type="GO" id="GO:0005524">
    <property type="term" value="F:ATP binding"/>
    <property type="evidence" value="ECO:0007669"/>
    <property type="project" value="UniProtKB-KW"/>
</dbReference>
<evidence type="ECO:0000256" key="2">
    <source>
        <dbReference type="ARBA" id="ARBA00022614"/>
    </source>
</evidence>
<evidence type="ECO:0000256" key="4">
    <source>
        <dbReference type="ARBA" id="ARBA00022741"/>
    </source>
</evidence>
<dbReference type="Proteomes" id="UP000515123">
    <property type="component" value="Linkage group 11"/>
</dbReference>
<dbReference type="Gene3D" id="3.80.10.10">
    <property type="entry name" value="Ribonuclease Inhibitor"/>
    <property type="match status" value="4"/>
</dbReference>
<evidence type="ECO:0000313" key="13">
    <source>
        <dbReference type="RefSeq" id="XP_020099290.1"/>
    </source>
</evidence>
<dbReference type="Pfam" id="PF18052">
    <property type="entry name" value="Rx_N"/>
    <property type="match status" value="1"/>
</dbReference>
<reference evidence="11" key="1">
    <citation type="journal article" date="2015" name="Nat. Genet.">
        <title>The pineapple genome and the evolution of CAM photosynthesis.</title>
        <authorList>
            <person name="Ming R."/>
            <person name="VanBuren R."/>
            <person name="Wai C.M."/>
            <person name="Tang H."/>
            <person name="Schatz M.C."/>
            <person name="Bowers J.E."/>
            <person name="Lyons E."/>
            <person name="Wang M.L."/>
            <person name="Chen J."/>
            <person name="Biggers E."/>
            <person name="Zhang J."/>
            <person name="Huang L."/>
            <person name="Zhang L."/>
            <person name="Miao W."/>
            <person name="Zhang J."/>
            <person name="Ye Z."/>
            <person name="Miao C."/>
            <person name="Lin Z."/>
            <person name="Wang H."/>
            <person name="Zhou H."/>
            <person name="Yim W.C."/>
            <person name="Priest H.D."/>
            <person name="Zheng C."/>
            <person name="Woodhouse M."/>
            <person name="Edger P.P."/>
            <person name="Guyot R."/>
            <person name="Guo H.B."/>
            <person name="Guo H."/>
            <person name="Zheng G."/>
            <person name="Singh R."/>
            <person name="Sharma A."/>
            <person name="Min X."/>
            <person name="Zheng Y."/>
            <person name="Lee H."/>
            <person name="Gurtowski J."/>
            <person name="Sedlazeck F.J."/>
            <person name="Harkess A."/>
            <person name="McKain M.R."/>
            <person name="Liao Z."/>
            <person name="Fang J."/>
            <person name="Liu J."/>
            <person name="Zhang X."/>
            <person name="Zhang Q."/>
            <person name="Hu W."/>
            <person name="Qin Y."/>
            <person name="Wang K."/>
            <person name="Chen L.Y."/>
            <person name="Shirley N."/>
            <person name="Lin Y.R."/>
            <person name="Liu L.Y."/>
            <person name="Hernandez A.G."/>
            <person name="Wright C.L."/>
            <person name="Bulone V."/>
            <person name="Tuskan G.A."/>
            <person name="Heath K."/>
            <person name="Zee F."/>
            <person name="Moore P.H."/>
            <person name="Sunkar R."/>
            <person name="Leebens-Mack J.H."/>
            <person name="Mockler T."/>
            <person name="Bennetzen J.L."/>
            <person name="Freeling M."/>
            <person name="Sankoff D."/>
            <person name="Paterson A.H."/>
            <person name="Zhu X."/>
            <person name="Yang X."/>
            <person name="Smith J.A."/>
            <person name="Cushman J.C."/>
            <person name="Paull R.E."/>
            <person name="Yu Q."/>
        </authorList>
    </citation>
    <scope>NUCLEOTIDE SEQUENCE [LARGE SCALE GENOMIC DNA]</scope>
    <source>
        <strain evidence="11">cv. F153</strain>
    </source>
</reference>
<dbReference type="InterPro" id="IPR027417">
    <property type="entry name" value="P-loop_NTPase"/>
</dbReference>
<feature type="domain" description="Disease resistance protein winged helix" evidence="9">
    <location>
        <begin position="453"/>
        <end position="531"/>
    </location>
</feature>
<dbReference type="InterPro" id="IPR056789">
    <property type="entry name" value="LRR_R13L1-DRL21"/>
</dbReference>
<dbReference type="InterPro" id="IPR042197">
    <property type="entry name" value="Apaf_helical"/>
</dbReference>
<evidence type="ECO:0000256" key="5">
    <source>
        <dbReference type="ARBA" id="ARBA00022821"/>
    </source>
</evidence>
<evidence type="ECO:0000313" key="12">
    <source>
        <dbReference type="RefSeq" id="XP_020099288.1"/>
    </source>
</evidence>
<feature type="domain" description="R13L1/DRL21-like LRR repeat region" evidence="10">
    <location>
        <begin position="696"/>
        <end position="819"/>
    </location>
</feature>
<dbReference type="RefSeq" id="XP_020099288.1">
    <property type="nucleotide sequence ID" value="XM_020243699.1"/>
</dbReference>
<dbReference type="SUPFAM" id="SSF52540">
    <property type="entry name" value="P-loop containing nucleoside triphosphate hydrolases"/>
    <property type="match status" value="1"/>
</dbReference>
<dbReference type="InterPro" id="IPR041118">
    <property type="entry name" value="Rx_N"/>
</dbReference>
<proteinExistence type="inferred from homology"/>
<dbReference type="GO" id="GO:0043531">
    <property type="term" value="F:ADP binding"/>
    <property type="evidence" value="ECO:0007669"/>
    <property type="project" value="InterPro"/>
</dbReference>
<dbReference type="InterPro" id="IPR032675">
    <property type="entry name" value="LRR_dom_sf"/>
</dbReference>
<name>A0A6P5G0R2_ANACO</name>
<keyword evidence="3" id="KW-0677">Repeat</keyword>
<dbReference type="FunFam" id="3.40.50.300:FF:001091">
    <property type="entry name" value="Probable disease resistance protein At1g61300"/>
    <property type="match status" value="1"/>
</dbReference>
<keyword evidence="4" id="KW-0547">Nucleotide-binding</keyword>
<dbReference type="Gene3D" id="1.10.8.430">
    <property type="entry name" value="Helical domain of apoptotic protease-activating factors"/>
    <property type="match status" value="1"/>
</dbReference>
<comment type="similarity">
    <text evidence="1">Belongs to the disease resistance NB-LRR family.</text>
</comment>
<dbReference type="SUPFAM" id="SSF52058">
    <property type="entry name" value="L domain-like"/>
    <property type="match status" value="2"/>
</dbReference>
<dbReference type="InterPro" id="IPR036388">
    <property type="entry name" value="WH-like_DNA-bd_sf"/>
</dbReference>
<accession>A0A6P5G0R2</accession>
<dbReference type="GO" id="GO:0006952">
    <property type="term" value="P:defense response"/>
    <property type="evidence" value="ECO:0007669"/>
    <property type="project" value="UniProtKB-KW"/>
</dbReference>
<protein>
    <submittedName>
        <fullName evidence="12 13">Disease resistance protein RGA2-like isoform X1</fullName>
    </submittedName>
</protein>
<organism evidence="12">
    <name type="scientific">Ananas comosus</name>
    <name type="common">Pineapple</name>
    <name type="synonym">Ananas ananas</name>
    <dbReference type="NCBI Taxonomy" id="4615"/>
    <lineage>
        <taxon>Eukaryota</taxon>
        <taxon>Viridiplantae</taxon>
        <taxon>Streptophyta</taxon>
        <taxon>Embryophyta</taxon>
        <taxon>Tracheophyta</taxon>
        <taxon>Spermatophyta</taxon>
        <taxon>Magnoliopsida</taxon>
        <taxon>Liliopsida</taxon>
        <taxon>Poales</taxon>
        <taxon>Bromeliaceae</taxon>
        <taxon>Bromelioideae</taxon>
        <taxon>Ananas</taxon>
    </lineage>
</organism>